<reference evidence="1" key="1">
    <citation type="journal article" date="2019" name="Science">
        <title>Mutation of a bHLH transcription factor allowed almond domestication.</title>
        <authorList>
            <person name="Sanchez-Perez R."/>
            <person name="Pavan S."/>
            <person name="Mazzeo R."/>
            <person name="Moldovan C."/>
            <person name="Aiese Cigliano R."/>
            <person name="Del Cueto J."/>
            <person name="Ricciardi F."/>
            <person name="Lotti C."/>
            <person name="Ricciardi L."/>
            <person name="Dicenta F."/>
            <person name="Lopez-Marques R.L."/>
            <person name="Lindberg Moller B."/>
        </authorList>
    </citation>
    <scope>NUCLEOTIDE SEQUENCE</scope>
</reference>
<gene>
    <name evidence="1" type="ORF">Prudu_020700</name>
</gene>
<evidence type="ECO:0000313" key="1">
    <source>
        <dbReference type="EMBL" id="BBH08493.1"/>
    </source>
</evidence>
<protein>
    <submittedName>
        <fullName evidence="1">DnaJ/Hsp40 cysteine-rich domain superfamily protein</fullName>
    </submittedName>
</protein>
<accession>A0A4Y1RXN4</accession>
<dbReference type="EMBL" id="AP019303">
    <property type="protein sequence ID" value="BBH08493.1"/>
    <property type="molecule type" value="Genomic_DNA"/>
</dbReference>
<organism evidence="1">
    <name type="scientific">Prunus dulcis</name>
    <name type="common">Almond</name>
    <name type="synonym">Amygdalus dulcis</name>
    <dbReference type="NCBI Taxonomy" id="3755"/>
    <lineage>
        <taxon>Eukaryota</taxon>
        <taxon>Viridiplantae</taxon>
        <taxon>Streptophyta</taxon>
        <taxon>Embryophyta</taxon>
        <taxon>Tracheophyta</taxon>
        <taxon>Spermatophyta</taxon>
        <taxon>Magnoliopsida</taxon>
        <taxon>eudicotyledons</taxon>
        <taxon>Gunneridae</taxon>
        <taxon>Pentapetalae</taxon>
        <taxon>rosids</taxon>
        <taxon>fabids</taxon>
        <taxon>Rosales</taxon>
        <taxon>Rosaceae</taxon>
        <taxon>Amygdaloideae</taxon>
        <taxon>Amygdaleae</taxon>
        <taxon>Prunus</taxon>
    </lineage>
</organism>
<sequence>MRVFIDNSIGGKVLRANEVFQNSKAANFQSWEVKATDGNQTTKTNSLVCSTCEGNGVKGHFVWRLQWCWVCGWLHEHTGLLERCNLQRYAAQFLAIVKCCTC</sequence>
<proteinExistence type="predicted"/>
<name>A0A4Y1RXN4_PRUDU</name>
<dbReference type="AlphaFoldDB" id="A0A4Y1RXN4"/>